<dbReference type="FunFam" id="1.10.510.10:FF:000095">
    <property type="entry name" value="protein STRUBBELIG-RECEPTOR FAMILY 8"/>
    <property type="match status" value="1"/>
</dbReference>
<dbReference type="GO" id="GO:0016020">
    <property type="term" value="C:membrane"/>
    <property type="evidence" value="ECO:0007669"/>
    <property type="project" value="UniProtKB-SubCell"/>
</dbReference>
<dbReference type="InterPro" id="IPR003591">
    <property type="entry name" value="Leu-rich_rpt_typical-subtyp"/>
</dbReference>
<dbReference type="Pfam" id="PF00560">
    <property type="entry name" value="LRR_1"/>
    <property type="match status" value="3"/>
</dbReference>
<evidence type="ECO:0000313" key="17">
    <source>
        <dbReference type="Proteomes" id="UP001054889"/>
    </source>
</evidence>
<feature type="region of interest" description="Disordered" evidence="12">
    <location>
        <begin position="801"/>
        <end position="1044"/>
    </location>
</feature>
<accession>A0AAV5DD23</accession>
<dbReference type="EMBL" id="BQKI01000015">
    <property type="protein sequence ID" value="GJN08141.1"/>
    <property type="molecule type" value="Genomic_DNA"/>
</dbReference>
<proteinExistence type="predicted"/>
<feature type="signal peptide" evidence="14">
    <location>
        <begin position="1"/>
        <end position="37"/>
    </location>
</feature>
<evidence type="ECO:0000256" key="5">
    <source>
        <dbReference type="ARBA" id="ARBA00022729"/>
    </source>
</evidence>
<evidence type="ECO:0000259" key="15">
    <source>
        <dbReference type="PROSITE" id="PS50011"/>
    </source>
</evidence>
<dbReference type="Gene3D" id="1.10.510.10">
    <property type="entry name" value="Transferase(Phosphotransferase) domain 1"/>
    <property type="match status" value="1"/>
</dbReference>
<gene>
    <name evidence="16" type="primary">ga26033</name>
    <name evidence="16" type="ORF">PR202_ga26033</name>
</gene>
<feature type="region of interest" description="Disordered" evidence="12">
    <location>
        <begin position="466"/>
        <end position="496"/>
    </location>
</feature>
<dbReference type="FunFam" id="3.30.200.20:FF:000486">
    <property type="entry name" value="Leucine-rich repeat receptor-like protein kinase"/>
    <property type="match status" value="1"/>
</dbReference>
<dbReference type="InterPro" id="IPR001245">
    <property type="entry name" value="Ser-Thr/Tyr_kinase_cat_dom"/>
</dbReference>
<name>A0AAV5DD23_ELECO</name>
<evidence type="ECO:0000256" key="13">
    <source>
        <dbReference type="SAM" id="Phobius"/>
    </source>
</evidence>
<evidence type="ECO:0000256" key="9">
    <source>
        <dbReference type="ARBA" id="ARBA00022989"/>
    </source>
</evidence>
<keyword evidence="6" id="KW-0677">Repeat</keyword>
<evidence type="ECO:0000256" key="6">
    <source>
        <dbReference type="ARBA" id="ARBA00022737"/>
    </source>
</evidence>
<protein>
    <recommendedName>
        <fullName evidence="15">Protein kinase domain-containing protein</fullName>
    </recommendedName>
</protein>
<dbReference type="PANTHER" id="PTHR48008:SF16">
    <property type="entry name" value="OS03G0297800 PROTEIN"/>
    <property type="match status" value="1"/>
</dbReference>
<comment type="caution">
    <text evidence="16">The sequence shown here is derived from an EMBL/GenBank/DDBJ whole genome shotgun (WGS) entry which is preliminary data.</text>
</comment>
<feature type="compositionally biased region" description="Basic and acidic residues" evidence="12">
    <location>
        <begin position="466"/>
        <end position="478"/>
    </location>
</feature>
<dbReference type="InterPro" id="IPR032675">
    <property type="entry name" value="LRR_dom_sf"/>
</dbReference>
<dbReference type="Pfam" id="PF23598">
    <property type="entry name" value="LRR_14"/>
    <property type="match status" value="1"/>
</dbReference>
<keyword evidence="7" id="KW-0547">Nucleotide-binding</keyword>
<dbReference type="AlphaFoldDB" id="A0AAV5DD23"/>
<evidence type="ECO:0000256" key="4">
    <source>
        <dbReference type="ARBA" id="ARBA00022692"/>
    </source>
</evidence>
<dbReference type="Gene3D" id="3.30.200.20">
    <property type="entry name" value="Phosphorylase Kinase, domain 1"/>
    <property type="match status" value="1"/>
</dbReference>
<dbReference type="FunFam" id="3.80.10.10:FF:000095">
    <property type="entry name" value="LRR receptor-like serine/threonine-protein kinase GSO1"/>
    <property type="match status" value="1"/>
</dbReference>
<keyword evidence="8" id="KW-0067">ATP-binding</keyword>
<evidence type="ECO:0000313" key="16">
    <source>
        <dbReference type="EMBL" id="GJN08141.1"/>
    </source>
</evidence>
<feature type="domain" description="Protein kinase" evidence="15">
    <location>
        <begin position="518"/>
        <end position="797"/>
    </location>
</feature>
<feature type="compositionally biased region" description="Basic and acidic residues" evidence="12">
    <location>
        <begin position="931"/>
        <end position="944"/>
    </location>
</feature>
<evidence type="ECO:0000256" key="10">
    <source>
        <dbReference type="ARBA" id="ARBA00023136"/>
    </source>
</evidence>
<dbReference type="Proteomes" id="UP001054889">
    <property type="component" value="Unassembled WGS sequence"/>
</dbReference>
<dbReference type="Pfam" id="PF07714">
    <property type="entry name" value="PK_Tyr_Ser-Thr"/>
    <property type="match status" value="1"/>
</dbReference>
<dbReference type="InterPro" id="IPR052451">
    <property type="entry name" value="Ser/Thr_kinase-like"/>
</dbReference>
<sequence length="1044" mass="110514">MGVRSCSSDRCNGGSRRKPLLLLLGVVLLLLQQAASGQELDDGVVPGQASDGVVIAQADLQGLQAIRQSLVDARGFLRGWNGTGLDACSGSWAGVKCVLGKVVALQLPFKGLGGELSDKVGQLSALRKLSLHDNAIGGQVPAALGFLRDLRGVYLHNNRFAGAVPPELGRCALLRTIDLRGNFLSGSVPPALANATRLYRLNLAYNNLSGVVPISLTSLPFLVSLDLDHNNLSGEIPPTIGNLRSLRDLSLSNNLIGGSIPQGIGNLSKLHRLDLSDNLLGGSLPLSLFNLTSLVELNLDGNDFEGPIPESIDGLKNLTKLSVRRNVLDGEIPATVGNLSALSLLDVSENNLTGEIPESLSGLANLTSFNVSYNNLSGPVPVALSNKFNSTSFIGNLQLCGFNGSAICTSASSPLTAPSPPLPLSERPTRKLNKRELIFAIGGICLLFLLLFCCVLMFWRKDKKESSSPKKKGAKDAASKAAGGKPGAGAGSGKDKDAGGKLVHFDGPLTFTADDLLCATAEILGKSTYGTVYKATMEDGSYVAVKRLREKIAKNQKEFETEVNALGKVRHHNLLPLRAYYVGPKGEKLLVFDYMPKGNLASFLHARAPDSSPVDWPTRMNIAVGVARGLHHLHTDANIVHGNLTSSNILLDEGNNAKIADCGLSRLMSAAANSSVIAAAAALGYRAPELSKQKKANTKTDIYSLGVVMLELLTGKSPGDTTNGLDLPQWVASVVEEEWTNEVFDLELMKDAAAGSETGEELVKTLKLALHCVDPSPPARPEAQQVLRQLEQIKPSIAVSAASSFTGEPSHTTATGTRKKLVLLSRTRPSARTRSFASRRPPPPARARGAPPPAALAVPPTLRPPAAPPRPAPSPPTPAMGACPRQDPPWTTPRSGRRAGEGGELDAMEEWKRREGSSAPWRNGRGARCHGGREGELSAMEEGKGNSAPWRKGRGARPSIAAPRPRPCSPCSSLSAPPGLEPPNVKSDGSSLSARPSVDAACVRGALRRRPRPGSPSRSTDKQEGRVLGRRGAWERADEGSSRR</sequence>
<feature type="chain" id="PRO_5043472923" description="Protein kinase domain-containing protein" evidence="14">
    <location>
        <begin position="38"/>
        <end position="1044"/>
    </location>
</feature>
<keyword evidence="9 13" id="KW-1133">Transmembrane helix</keyword>
<evidence type="ECO:0000256" key="7">
    <source>
        <dbReference type="ARBA" id="ARBA00022741"/>
    </source>
</evidence>
<keyword evidence="17" id="KW-1185">Reference proteome</keyword>
<dbReference type="SUPFAM" id="SSF52058">
    <property type="entry name" value="L domain-like"/>
    <property type="match status" value="1"/>
</dbReference>
<dbReference type="PROSITE" id="PS50011">
    <property type="entry name" value="PROTEIN_KINASE_DOM"/>
    <property type="match status" value="1"/>
</dbReference>
<evidence type="ECO:0000256" key="11">
    <source>
        <dbReference type="ARBA" id="ARBA00023170"/>
    </source>
</evidence>
<feature type="compositionally biased region" description="Polar residues" evidence="12">
    <location>
        <begin position="801"/>
        <end position="816"/>
    </location>
</feature>
<reference evidence="16" key="1">
    <citation type="journal article" date="2018" name="DNA Res.">
        <title>Multiple hybrid de novo genome assembly of finger millet, an orphan allotetraploid crop.</title>
        <authorList>
            <person name="Hatakeyama M."/>
            <person name="Aluri S."/>
            <person name="Balachadran M.T."/>
            <person name="Sivarajan S.R."/>
            <person name="Patrignani A."/>
            <person name="Gruter S."/>
            <person name="Poveda L."/>
            <person name="Shimizu-Inatsugi R."/>
            <person name="Baeten J."/>
            <person name="Francoijs K.J."/>
            <person name="Nataraja K.N."/>
            <person name="Reddy Y.A.N."/>
            <person name="Phadnis S."/>
            <person name="Ravikumar R.L."/>
            <person name="Schlapbach R."/>
            <person name="Sreeman S.M."/>
            <person name="Shimizu K.K."/>
        </authorList>
    </citation>
    <scope>NUCLEOTIDE SEQUENCE</scope>
</reference>
<keyword evidence="11" id="KW-0675">Receptor</keyword>
<comment type="subcellular location">
    <subcellularLocation>
        <location evidence="1">Membrane</location>
        <topology evidence="1">Single-pass membrane protein</topology>
    </subcellularLocation>
</comment>
<dbReference type="PANTHER" id="PTHR48008">
    <property type="entry name" value="LEUCINE-RICH REPEAT RECEPTOR-LIKE PROTEIN KINASE IMK3-RELATED"/>
    <property type="match status" value="1"/>
</dbReference>
<feature type="compositionally biased region" description="Low complexity" evidence="12">
    <location>
        <begin position="823"/>
        <end position="839"/>
    </location>
</feature>
<dbReference type="GO" id="GO:0005524">
    <property type="term" value="F:ATP binding"/>
    <property type="evidence" value="ECO:0007669"/>
    <property type="project" value="UniProtKB-KW"/>
</dbReference>
<dbReference type="SMART" id="SM00369">
    <property type="entry name" value="LRR_TYP"/>
    <property type="match status" value="6"/>
</dbReference>
<keyword evidence="10 13" id="KW-0472">Membrane</keyword>
<keyword evidence="5 14" id="KW-0732">Signal</keyword>
<dbReference type="InterPro" id="IPR055414">
    <property type="entry name" value="LRR_R13L4/SHOC2-like"/>
</dbReference>
<dbReference type="InterPro" id="IPR000719">
    <property type="entry name" value="Prot_kinase_dom"/>
</dbReference>
<dbReference type="Gene3D" id="3.80.10.10">
    <property type="entry name" value="Ribonuclease Inhibitor"/>
    <property type="match status" value="3"/>
</dbReference>
<dbReference type="FunFam" id="3.80.10.10:FF:000129">
    <property type="entry name" value="Leucine-rich repeat receptor-like kinase"/>
    <property type="match status" value="1"/>
</dbReference>
<feature type="compositionally biased region" description="Low complexity" evidence="12">
    <location>
        <begin position="956"/>
        <end position="978"/>
    </location>
</feature>
<feature type="transmembrane region" description="Helical" evidence="13">
    <location>
        <begin position="437"/>
        <end position="459"/>
    </location>
</feature>
<dbReference type="InterPro" id="IPR011009">
    <property type="entry name" value="Kinase-like_dom_sf"/>
</dbReference>
<feature type="compositionally biased region" description="Pro residues" evidence="12">
    <location>
        <begin position="840"/>
        <end position="854"/>
    </location>
</feature>
<dbReference type="GO" id="GO:0004674">
    <property type="term" value="F:protein serine/threonine kinase activity"/>
    <property type="evidence" value="ECO:0007669"/>
    <property type="project" value="UniProtKB-EC"/>
</dbReference>
<dbReference type="InterPro" id="IPR001611">
    <property type="entry name" value="Leu-rich_rpt"/>
</dbReference>
<feature type="compositionally biased region" description="Basic and acidic residues" evidence="12">
    <location>
        <begin position="1019"/>
        <end position="1044"/>
    </location>
</feature>
<feature type="compositionally biased region" description="Pro residues" evidence="12">
    <location>
        <begin position="861"/>
        <end position="878"/>
    </location>
</feature>
<evidence type="ECO:0000256" key="12">
    <source>
        <dbReference type="SAM" id="MobiDB-lite"/>
    </source>
</evidence>
<evidence type="ECO:0000256" key="2">
    <source>
        <dbReference type="ARBA" id="ARBA00022553"/>
    </source>
</evidence>
<keyword evidence="4 13" id="KW-0812">Transmembrane</keyword>
<keyword evidence="3" id="KW-0433">Leucine-rich repeat</keyword>
<reference evidence="16" key="2">
    <citation type="submission" date="2021-12" db="EMBL/GenBank/DDBJ databases">
        <title>Resequencing data analysis of finger millet.</title>
        <authorList>
            <person name="Hatakeyama M."/>
            <person name="Aluri S."/>
            <person name="Balachadran M.T."/>
            <person name="Sivarajan S.R."/>
            <person name="Poveda L."/>
            <person name="Shimizu-Inatsugi R."/>
            <person name="Schlapbach R."/>
            <person name="Sreeman S.M."/>
            <person name="Shimizu K.K."/>
        </authorList>
    </citation>
    <scope>NUCLEOTIDE SEQUENCE</scope>
</reference>
<dbReference type="CDD" id="cd14066">
    <property type="entry name" value="STKc_IRAK"/>
    <property type="match status" value="1"/>
</dbReference>
<evidence type="ECO:0000256" key="3">
    <source>
        <dbReference type="ARBA" id="ARBA00022614"/>
    </source>
</evidence>
<dbReference type="InterPro" id="IPR013210">
    <property type="entry name" value="LRR_N_plant-typ"/>
</dbReference>
<evidence type="ECO:0000256" key="8">
    <source>
        <dbReference type="ARBA" id="ARBA00022840"/>
    </source>
</evidence>
<dbReference type="SUPFAM" id="SSF56112">
    <property type="entry name" value="Protein kinase-like (PK-like)"/>
    <property type="match status" value="1"/>
</dbReference>
<dbReference type="Pfam" id="PF08263">
    <property type="entry name" value="LRRNT_2"/>
    <property type="match status" value="1"/>
</dbReference>
<evidence type="ECO:0000256" key="1">
    <source>
        <dbReference type="ARBA" id="ARBA00004167"/>
    </source>
</evidence>
<keyword evidence="2" id="KW-0597">Phosphoprotein</keyword>
<organism evidence="16 17">
    <name type="scientific">Eleusine coracana subsp. coracana</name>
    <dbReference type="NCBI Taxonomy" id="191504"/>
    <lineage>
        <taxon>Eukaryota</taxon>
        <taxon>Viridiplantae</taxon>
        <taxon>Streptophyta</taxon>
        <taxon>Embryophyta</taxon>
        <taxon>Tracheophyta</taxon>
        <taxon>Spermatophyta</taxon>
        <taxon>Magnoliopsida</taxon>
        <taxon>Liliopsida</taxon>
        <taxon>Poales</taxon>
        <taxon>Poaceae</taxon>
        <taxon>PACMAD clade</taxon>
        <taxon>Chloridoideae</taxon>
        <taxon>Cynodonteae</taxon>
        <taxon>Eleusininae</taxon>
        <taxon>Eleusine</taxon>
    </lineage>
</organism>
<evidence type="ECO:0000256" key="14">
    <source>
        <dbReference type="SAM" id="SignalP"/>
    </source>
</evidence>